<comment type="caution">
    <text evidence="2">The sequence shown here is derived from an EMBL/GenBank/DDBJ whole genome shotgun (WGS) entry which is preliminary data.</text>
</comment>
<proteinExistence type="predicted"/>
<dbReference type="Gene3D" id="3.30.750.24">
    <property type="entry name" value="STAS domain"/>
    <property type="match status" value="1"/>
</dbReference>
<dbReference type="PROSITE" id="PS50801">
    <property type="entry name" value="STAS"/>
    <property type="match status" value="1"/>
</dbReference>
<name>A0ABX1S5V5_9PSEU</name>
<dbReference type="InterPro" id="IPR036513">
    <property type="entry name" value="STAS_dom_sf"/>
</dbReference>
<accession>A0ABX1S5V5</accession>
<evidence type="ECO:0000313" key="3">
    <source>
        <dbReference type="Proteomes" id="UP000820669"/>
    </source>
</evidence>
<feature type="domain" description="STAS" evidence="1">
    <location>
        <begin position="40"/>
        <end position="140"/>
    </location>
</feature>
<keyword evidence="3" id="KW-1185">Reference proteome</keyword>
<dbReference type="Proteomes" id="UP000820669">
    <property type="component" value="Unassembled WGS sequence"/>
</dbReference>
<dbReference type="SUPFAM" id="SSF52091">
    <property type="entry name" value="SpoIIaa-like"/>
    <property type="match status" value="1"/>
</dbReference>
<dbReference type="CDD" id="cd07043">
    <property type="entry name" value="STAS_anti-anti-sigma_factors"/>
    <property type="match status" value="1"/>
</dbReference>
<gene>
    <name evidence="2" type="ORF">HF526_02280</name>
</gene>
<organism evidence="2 3">
    <name type="scientific">Pseudonocardia acidicola</name>
    <dbReference type="NCBI Taxonomy" id="2724939"/>
    <lineage>
        <taxon>Bacteria</taxon>
        <taxon>Bacillati</taxon>
        <taxon>Actinomycetota</taxon>
        <taxon>Actinomycetes</taxon>
        <taxon>Pseudonocardiales</taxon>
        <taxon>Pseudonocardiaceae</taxon>
        <taxon>Pseudonocardia</taxon>
    </lineage>
</organism>
<dbReference type="Pfam" id="PF01740">
    <property type="entry name" value="STAS"/>
    <property type="match status" value="1"/>
</dbReference>
<dbReference type="InterPro" id="IPR002645">
    <property type="entry name" value="STAS_dom"/>
</dbReference>
<dbReference type="RefSeq" id="WP_169379532.1">
    <property type="nucleotide sequence ID" value="NZ_JAAXLA010000003.1"/>
</dbReference>
<protein>
    <submittedName>
        <fullName evidence="2">STAS domain-containing protein</fullName>
    </submittedName>
</protein>
<evidence type="ECO:0000259" key="1">
    <source>
        <dbReference type="PROSITE" id="PS50801"/>
    </source>
</evidence>
<dbReference type="EMBL" id="JAAXLA010000003">
    <property type="protein sequence ID" value="NMH96157.1"/>
    <property type="molecule type" value="Genomic_DNA"/>
</dbReference>
<sequence length="141" mass="15134">MGAISCTTVPEKALAMRRIADGRACTPETLTLRSDQFEAGVPVIHAAGCLDPVAALELRRRLDDQLAARPRAIVLDLSLMSVREPDAVQVLDHVARRAGEADIGMGLVTVDSAVIWALVTAGIDELFDSYPTIEAATRNLR</sequence>
<reference evidence="2 3" key="1">
    <citation type="submission" date="2020-04" db="EMBL/GenBank/DDBJ databases">
        <authorList>
            <person name="Klaysubun C."/>
            <person name="Duangmal K."/>
            <person name="Lipun K."/>
        </authorList>
    </citation>
    <scope>NUCLEOTIDE SEQUENCE [LARGE SCALE GENOMIC DNA]</scope>
    <source>
        <strain evidence="2 3">K10HN5</strain>
    </source>
</reference>
<evidence type="ECO:0000313" key="2">
    <source>
        <dbReference type="EMBL" id="NMH96157.1"/>
    </source>
</evidence>